<dbReference type="STRING" id="1835702.A0A1F5L4B8"/>
<dbReference type="AlphaFoldDB" id="A0A1F5L4B8"/>
<feature type="domain" description="Integrase catalytic" evidence="3">
    <location>
        <begin position="1"/>
        <end position="79"/>
    </location>
</feature>
<dbReference type="GeneID" id="34581281"/>
<dbReference type="InterPro" id="IPR012337">
    <property type="entry name" value="RNaseH-like_sf"/>
</dbReference>
<dbReference type="GO" id="GO:0005634">
    <property type="term" value="C:nucleus"/>
    <property type="evidence" value="ECO:0007669"/>
    <property type="project" value="UniProtKB-ARBA"/>
</dbReference>
<feature type="compositionally biased region" description="Acidic residues" evidence="2">
    <location>
        <begin position="192"/>
        <end position="202"/>
    </location>
</feature>
<reference evidence="4 5" key="1">
    <citation type="journal article" date="2016" name="Sci. Rep.">
        <title>Penicillium arizonense, a new, genome sequenced fungal species, reveals a high chemical diversity in secreted metabolites.</title>
        <authorList>
            <person name="Grijseels S."/>
            <person name="Nielsen J.C."/>
            <person name="Randelovic M."/>
            <person name="Nielsen J."/>
            <person name="Nielsen K.F."/>
            <person name="Workman M."/>
            <person name="Frisvad J.C."/>
        </authorList>
    </citation>
    <scope>NUCLEOTIDE SEQUENCE [LARGE SCALE GENOMIC DNA]</scope>
    <source>
        <strain evidence="4 5">CBS 141311</strain>
    </source>
</reference>
<feature type="compositionally biased region" description="Polar residues" evidence="2">
    <location>
        <begin position="150"/>
        <end position="165"/>
    </location>
</feature>
<gene>
    <name evidence="4" type="ORF">PENARI_c032G01861</name>
</gene>
<dbReference type="OrthoDB" id="4096181at2759"/>
<name>A0A1F5L4B8_PENAI</name>
<dbReference type="Gene3D" id="3.30.420.10">
    <property type="entry name" value="Ribonuclease H-like superfamily/Ribonuclease H"/>
    <property type="match status" value="1"/>
</dbReference>
<evidence type="ECO:0000313" key="5">
    <source>
        <dbReference type="Proteomes" id="UP000177622"/>
    </source>
</evidence>
<proteinExistence type="predicted"/>
<evidence type="ECO:0000259" key="3">
    <source>
        <dbReference type="PROSITE" id="PS50994"/>
    </source>
</evidence>
<organism evidence="4 5">
    <name type="scientific">Penicillium arizonense</name>
    <dbReference type="NCBI Taxonomy" id="1835702"/>
    <lineage>
        <taxon>Eukaryota</taxon>
        <taxon>Fungi</taxon>
        <taxon>Dikarya</taxon>
        <taxon>Ascomycota</taxon>
        <taxon>Pezizomycotina</taxon>
        <taxon>Eurotiomycetes</taxon>
        <taxon>Eurotiomycetidae</taxon>
        <taxon>Eurotiales</taxon>
        <taxon>Aspergillaceae</taxon>
        <taxon>Penicillium</taxon>
    </lineage>
</organism>
<dbReference type="InterPro" id="IPR036397">
    <property type="entry name" value="RNaseH_sf"/>
</dbReference>
<evidence type="ECO:0000256" key="2">
    <source>
        <dbReference type="SAM" id="MobiDB-lite"/>
    </source>
</evidence>
<dbReference type="EMBL" id="LXJU01000032">
    <property type="protein sequence ID" value="OGE48078.1"/>
    <property type="molecule type" value="Genomic_DNA"/>
</dbReference>
<evidence type="ECO:0000313" key="4">
    <source>
        <dbReference type="EMBL" id="OGE48078.1"/>
    </source>
</evidence>
<dbReference type="SUPFAM" id="SSF53098">
    <property type="entry name" value="Ribonuclease H-like"/>
    <property type="match status" value="1"/>
</dbReference>
<dbReference type="RefSeq" id="XP_022483534.1">
    <property type="nucleotide sequence ID" value="XM_022636547.1"/>
</dbReference>
<comment type="caution">
    <text evidence="4">The sequence shown here is derived from an EMBL/GenBank/DDBJ whole genome shotgun (WGS) entry which is preliminary data.</text>
</comment>
<dbReference type="InterPro" id="IPR001584">
    <property type="entry name" value="Integrase_cat-core"/>
</dbReference>
<evidence type="ECO:0000256" key="1">
    <source>
        <dbReference type="ARBA" id="ARBA00022884"/>
    </source>
</evidence>
<keyword evidence="1" id="KW-0694">RNA-binding</keyword>
<dbReference type="Proteomes" id="UP000177622">
    <property type="component" value="Unassembled WGS sequence"/>
</dbReference>
<sequence>MRGIHWYFIAPYAYEQNGKVERLMRTVGERMRYILADSKLPTFLWAEVMKTVIIVRNMTVYNGRKMYGRPPITPFELRYVFPREAIHQSEEGRHLALRAELGYLTGYTGYSGAQYRVYRPFPNKKGGTMHVVGDAIIDEGPDWDLYNDPDTPTTPTSIQQETQPASPAISGPVNLHGPDPEDSDDPKNDEFYVLDEDSDQSEVLDASDVSDADSRDPIQLFSTALRAKKAEIQRYKD</sequence>
<dbReference type="GO" id="GO:0015074">
    <property type="term" value="P:DNA integration"/>
    <property type="evidence" value="ECO:0007669"/>
    <property type="project" value="InterPro"/>
</dbReference>
<accession>A0A1F5L4B8</accession>
<feature type="region of interest" description="Disordered" evidence="2">
    <location>
        <begin position="141"/>
        <end position="216"/>
    </location>
</feature>
<protein>
    <recommendedName>
        <fullName evidence="3">Integrase catalytic domain-containing protein</fullName>
    </recommendedName>
</protein>
<dbReference type="GO" id="GO:0003723">
    <property type="term" value="F:RNA binding"/>
    <property type="evidence" value="ECO:0007669"/>
    <property type="project" value="UniProtKB-KW"/>
</dbReference>
<keyword evidence="5" id="KW-1185">Reference proteome</keyword>
<dbReference type="PROSITE" id="PS50994">
    <property type="entry name" value="INTEGRASE"/>
    <property type="match status" value="1"/>
</dbReference>